<protein>
    <submittedName>
        <fullName evidence="1">Uncharacterized protein</fullName>
    </submittedName>
</protein>
<evidence type="ECO:0000313" key="1">
    <source>
        <dbReference type="EMBL" id="RKR89801.1"/>
    </source>
</evidence>
<keyword evidence="2" id="KW-1185">Reference proteome</keyword>
<dbReference type="RefSeq" id="WP_121158201.1">
    <property type="nucleotide sequence ID" value="NZ_RBKT01000001.1"/>
</dbReference>
<gene>
    <name evidence="1" type="ORF">BDK92_4158</name>
</gene>
<comment type="caution">
    <text evidence="1">The sequence shown here is derived from an EMBL/GenBank/DDBJ whole genome shotgun (WGS) entry which is preliminary data.</text>
</comment>
<name>A0A495JLT1_9ACTN</name>
<reference evidence="1 2" key="1">
    <citation type="submission" date="2018-10" db="EMBL/GenBank/DDBJ databases">
        <title>Sequencing the genomes of 1000 actinobacteria strains.</title>
        <authorList>
            <person name="Klenk H.-P."/>
        </authorList>
    </citation>
    <scope>NUCLEOTIDE SEQUENCE [LARGE SCALE GENOMIC DNA]</scope>
    <source>
        <strain evidence="1 2">DSM 45175</strain>
    </source>
</reference>
<dbReference type="Proteomes" id="UP000277671">
    <property type="component" value="Unassembled WGS sequence"/>
</dbReference>
<proteinExistence type="predicted"/>
<evidence type="ECO:0000313" key="2">
    <source>
        <dbReference type="Proteomes" id="UP000277671"/>
    </source>
</evidence>
<sequence>MFVVQIWWDLILRLLAPSPPPPPPAPPPPPLPSWANEPTAVHRQHVITYGQRLGYDLARRNGYRR</sequence>
<dbReference type="EMBL" id="RBKT01000001">
    <property type="protein sequence ID" value="RKR89801.1"/>
    <property type="molecule type" value="Genomic_DNA"/>
</dbReference>
<accession>A0A495JLT1</accession>
<dbReference type="AlphaFoldDB" id="A0A495JLT1"/>
<organism evidence="1 2">
    <name type="scientific">Micromonospora pisi</name>
    <dbReference type="NCBI Taxonomy" id="589240"/>
    <lineage>
        <taxon>Bacteria</taxon>
        <taxon>Bacillati</taxon>
        <taxon>Actinomycetota</taxon>
        <taxon>Actinomycetes</taxon>
        <taxon>Micromonosporales</taxon>
        <taxon>Micromonosporaceae</taxon>
        <taxon>Micromonospora</taxon>
    </lineage>
</organism>